<dbReference type="AlphaFoldDB" id="A0A0E9TFJ7"/>
<sequence>MNNGFLNMASIGDFDSLHTNIPATRVEITVSCRKLLDMDTFLQIGPTLCAVHARSRQPGVERVWKN</sequence>
<proteinExistence type="predicted"/>
<organism evidence="1">
    <name type="scientific">Anguilla anguilla</name>
    <name type="common">European freshwater eel</name>
    <name type="synonym">Muraena anguilla</name>
    <dbReference type="NCBI Taxonomy" id="7936"/>
    <lineage>
        <taxon>Eukaryota</taxon>
        <taxon>Metazoa</taxon>
        <taxon>Chordata</taxon>
        <taxon>Craniata</taxon>
        <taxon>Vertebrata</taxon>
        <taxon>Euteleostomi</taxon>
        <taxon>Actinopterygii</taxon>
        <taxon>Neopterygii</taxon>
        <taxon>Teleostei</taxon>
        <taxon>Anguilliformes</taxon>
        <taxon>Anguillidae</taxon>
        <taxon>Anguilla</taxon>
    </lineage>
</organism>
<evidence type="ECO:0000313" key="1">
    <source>
        <dbReference type="EMBL" id="JAH51695.1"/>
    </source>
</evidence>
<dbReference type="EMBL" id="GBXM01056882">
    <property type="protein sequence ID" value="JAH51695.1"/>
    <property type="molecule type" value="Transcribed_RNA"/>
</dbReference>
<reference evidence="1" key="2">
    <citation type="journal article" date="2015" name="Fish Shellfish Immunol.">
        <title>Early steps in the European eel (Anguilla anguilla)-Vibrio vulnificus interaction in the gills: Role of the RtxA13 toxin.</title>
        <authorList>
            <person name="Callol A."/>
            <person name="Pajuelo D."/>
            <person name="Ebbesson L."/>
            <person name="Teles M."/>
            <person name="MacKenzie S."/>
            <person name="Amaro C."/>
        </authorList>
    </citation>
    <scope>NUCLEOTIDE SEQUENCE</scope>
</reference>
<accession>A0A0E9TFJ7</accession>
<reference evidence="1" key="1">
    <citation type="submission" date="2014-11" db="EMBL/GenBank/DDBJ databases">
        <authorList>
            <person name="Amaro Gonzalez C."/>
        </authorList>
    </citation>
    <scope>NUCLEOTIDE SEQUENCE</scope>
</reference>
<name>A0A0E9TFJ7_ANGAN</name>
<protein>
    <submittedName>
        <fullName evidence="1">Uncharacterized protein</fullName>
    </submittedName>
</protein>